<gene>
    <name evidence="8" type="ORF">GCM10018781_41080</name>
</gene>
<dbReference type="AlphaFoldDB" id="A0A919KV79"/>
<evidence type="ECO:0000313" key="9">
    <source>
        <dbReference type="Proteomes" id="UP000617734"/>
    </source>
</evidence>
<dbReference type="SUPFAM" id="SSF103473">
    <property type="entry name" value="MFS general substrate transporter"/>
    <property type="match status" value="1"/>
</dbReference>
<feature type="transmembrane region" description="Helical" evidence="7">
    <location>
        <begin position="48"/>
        <end position="69"/>
    </location>
</feature>
<keyword evidence="3 7" id="KW-0812">Transmembrane</keyword>
<dbReference type="InterPro" id="IPR011701">
    <property type="entry name" value="MFS"/>
</dbReference>
<protein>
    <recommendedName>
        <fullName evidence="10">MFS transporter</fullName>
    </recommendedName>
</protein>
<dbReference type="PANTHER" id="PTHR23513:SF18">
    <property type="entry name" value="INTEGRAL MEMBRANE PROTEIN"/>
    <property type="match status" value="1"/>
</dbReference>
<dbReference type="Gene3D" id="1.20.1250.20">
    <property type="entry name" value="MFS general substrate transporter like domains"/>
    <property type="match status" value="1"/>
</dbReference>
<evidence type="ECO:0000256" key="2">
    <source>
        <dbReference type="ARBA" id="ARBA00022475"/>
    </source>
</evidence>
<dbReference type="CDD" id="cd06173">
    <property type="entry name" value="MFS_MefA_like"/>
    <property type="match status" value="1"/>
</dbReference>
<feature type="transmembrane region" description="Helical" evidence="7">
    <location>
        <begin position="334"/>
        <end position="357"/>
    </location>
</feature>
<feature type="region of interest" description="Disordered" evidence="6">
    <location>
        <begin position="198"/>
        <end position="219"/>
    </location>
</feature>
<keyword evidence="4 7" id="KW-1133">Transmembrane helix</keyword>
<dbReference type="PRINTS" id="PR01988">
    <property type="entry name" value="EXPORTERBACE"/>
</dbReference>
<dbReference type="GO" id="GO:0022857">
    <property type="term" value="F:transmembrane transporter activity"/>
    <property type="evidence" value="ECO:0007669"/>
    <property type="project" value="InterPro"/>
</dbReference>
<evidence type="ECO:0000256" key="3">
    <source>
        <dbReference type="ARBA" id="ARBA00022692"/>
    </source>
</evidence>
<feature type="transmembrane region" description="Helical" evidence="7">
    <location>
        <begin position="21"/>
        <end position="42"/>
    </location>
</feature>
<dbReference type="EMBL" id="BNBO01000023">
    <property type="protein sequence ID" value="GHH74455.1"/>
    <property type="molecule type" value="Genomic_DNA"/>
</dbReference>
<feature type="transmembrane region" description="Helical" evidence="7">
    <location>
        <begin position="230"/>
        <end position="254"/>
    </location>
</feature>
<dbReference type="PANTHER" id="PTHR23513">
    <property type="entry name" value="INTEGRAL MEMBRANE EFFLUX PROTEIN-RELATED"/>
    <property type="match status" value="1"/>
</dbReference>
<keyword evidence="2" id="KW-1003">Cell membrane</keyword>
<organism evidence="8 9">
    <name type="scientific">Kitasatospora indigofera</name>
    <dbReference type="NCBI Taxonomy" id="67307"/>
    <lineage>
        <taxon>Bacteria</taxon>
        <taxon>Bacillati</taxon>
        <taxon>Actinomycetota</taxon>
        <taxon>Actinomycetes</taxon>
        <taxon>Kitasatosporales</taxon>
        <taxon>Streptomycetaceae</taxon>
        <taxon>Kitasatospora</taxon>
    </lineage>
</organism>
<name>A0A919KV79_9ACTN</name>
<feature type="transmembrane region" description="Helical" evidence="7">
    <location>
        <begin position="369"/>
        <end position="387"/>
    </location>
</feature>
<dbReference type="GeneID" id="95354509"/>
<feature type="transmembrane region" description="Helical" evidence="7">
    <location>
        <begin position="393"/>
        <end position="416"/>
    </location>
</feature>
<dbReference type="Pfam" id="PF07690">
    <property type="entry name" value="MFS_1"/>
    <property type="match status" value="1"/>
</dbReference>
<evidence type="ECO:0008006" key="10">
    <source>
        <dbReference type="Google" id="ProtNLM"/>
    </source>
</evidence>
<comment type="subcellular location">
    <subcellularLocation>
        <location evidence="1">Cell membrane</location>
        <topology evidence="1">Multi-pass membrane protein</topology>
    </subcellularLocation>
</comment>
<dbReference type="InterPro" id="IPR036259">
    <property type="entry name" value="MFS_trans_sf"/>
</dbReference>
<comment type="caution">
    <text evidence="8">The sequence shown here is derived from an EMBL/GenBank/DDBJ whole genome shotgun (WGS) entry which is preliminary data.</text>
</comment>
<proteinExistence type="predicted"/>
<feature type="transmembrane region" description="Helical" evidence="7">
    <location>
        <begin position="274"/>
        <end position="293"/>
    </location>
</feature>
<dbReference type="NCBIfam" id="NF045560">
    <property type="entry name" value="aroma_sacti_dom"/>
    <property type="match status" value="1"/>
</dbReference>
<dbReference type="InterPro" id="IPR022324">
    <property type="entry name" value="Bacilysin_exporter_BacE_put"/>
</dbReference>
<dbReference type="GO" id="GO:0005886">
    <property type="term" value="C:plasma membrane"/>
    <property type="evidence" value="ECO:0007669"/>
    <property type="project" value="UniProtKB-SubCell"/>
</dbReference>
<sequence>MPRSGFLSALNHRQYRLLFGGQLLSSFGDWIDFVALISLVAYQWEAGAGGLAVVSAAAAVPWMLVAPFAGVWADRLPQKQVMIGCDLARAALVLGYLLAPNLPVLVVLVVAKVAVSTLFVPAQQSTVTLVVPKSALLAANSLSGFVTQVCKIAGPALGGVLLAVTSPQGAFVVDAATFLLSALILSRLRLPARPPRRAEAAAGDVTGDPDADAGSGPAGRTGFRHELREGIAFVLGNRVLLIAIGSLSATIFLVLAFDTLSPLVLVQLGISQSLYGPAIAAVAAGAVAGTVLVGQWGQRWNAFTLLATSQAATGVLIALIGAAVLTGFRMAPPLWLPVAVGIGLCSTGILVVFLYLVQRATPQELMGRVSTVVNIVPTVLQISAPLVGAALAVWIGLGWVLAGAGTGLAVLGGVFLRLRPADVDGPADDPADGPGGGAADGAGQAPVEGAAGAPETAGAPGAGDASGPADAPGPDGPPEAAGAAAERTAPPETGRDPAGTPERPALAGSADDARPDRPVGPGRQHGSRKKVDMANESVEALAANGHSFEGASEEQLAVIANLSPEEVEVINSIKSRLDGEVAAHSVAPPSDTVGGLVW</sequence>
<accession>A0A919KV79</accession>
<feature type="transmembrane region" description="Helical" evidence="7">
    <location>
        <begin position="305"/>
        <end position="328"/>
    </location>
</feature>
<evidence type="ECO:0000256" key="1">
    <source>
        <dbReference type="ARBA" id="ARBA00004651"/>
    </source>
</evidence>
<feature type="region of interest" description="Disordered" evidence="6">
    <location>
        <begin position="425"/>
        <end position="535"/>
    </location>
</feature>
<dbReference type="InterPro" id="IPR054632">
    <property type="entry name" value="Aroma_sacti_dom"/>
</dbReference>
<evidence type="ECO:0000256" key="5">
    <source>
        <dbReference type="ARBA" id="ARBA00023136"/>
    </source>
</evidence>
<keyword evidence="5 7" id="KW-0472">Membrane</keyword>
<dbReference type="Proteomes" id="UP000617734">
    <property type="component" value="Unassembled WGS sequence"/>
</dbReference>
<evidence type="ECO:0000256" key="7">
    <source>
        <dbReference type="SAM" id="Phobius"/>
    </source>
</evidence>
<evidence type="ECO:0000256" key="4">
    <source>
        <dbReference type="ARBA" id="ARBA00022989"/>
    </source>
</evidence>
<evidence type="ECO:0000256" key="6">
    <source>
        <dbReference type="SAM" id="MobiDB-lite"/>
    </source>
</evidence>
<keyword evidence="9" id="KW-1185">Reference proteome</keyword>
<dbReference type="RefSeq" id="WP_190212350.1">
    <property type="nucleotide sequence ID" value="NZ_BNBO01000023.1"/>
</dbReference>
<evidence type="ECO:0000313" key="8">
    <source>
        <dbReference type="EMBL" id="GHH74455.1"/>
    </source>
</evidence>
<reference evidence="8" key="1">
    <citation type="journal article" date="2014" name="Int. J. Syst. Evol. Microbiol.">
        <title>Complete genome sequence of Corynebacterium casei LMG S-19264T (=DSM 44701T), isolated from a smear-ripened cheese.</title>
        <authorList>
            <consortium name="US DOE Joint Genome Institute (JGI-PGF)"/>
            <person name="Walter F."/>
            <person name="Albersmeier A."/>
            <person name="Kalinowski J."/>
            <person name="Ruckert C."/>
        </authorList>
    </citation>
    <scope>NUCLEOTIDE SEQUENCE</scope>
    <source>
        <strain evidence="8">JCM 4646</strain>
    </source>
</reference>
<reference evidence="8" key="2">
    <citation type="submission" date="2020-09" db="EMBL/GenBank/DDBJ databases">
        <authorList>
            <person name="Sun Q."/>
            <person name="Ohkuma M."/>
        </authorList>
    </citation>
    <scope>NUCLEOTIDE SEQUENCE</scope>
    <source>
        <strain evidence="8">JCM 4646</strain>
    </source>
</reference>
<feature type="compositionally biased region" description="Low complexity" evidence="6">
    <location>
        <begin position="441"/>
        <end position="492"/>
    </location>
</feature>